<dbReference type="RefSeq" id="WP_345455304.1">
    <property type="nucleotide sequence ID" value="NZ_BAABRV010000006.1"/>
</dbReference>
<feature type="transmembrane region" description="Helical" evidence="1">
    <location>
        <begin position="93"/>
        <end position="115"/>
    </location>
</feature>
<evidence type="ECO:0000256" key="1">
    <source>
        <dbReference type="SAM" id="Phobius"/>
    </source>
</evidence>
<evidence type="ECO:0000313" key="3">
    <source>
        <dbReference type="Proteomes" id="UP001404956"/>
    </source>
</evidence>
<accession>A0ABP9XFU3</accession>
<dbReference type="Proteomes" id="UP001404956">
    <property type="component" value="Unassembled WGS sequence"/>
</dbReference>
<evidence type="ECO:0000313" key="2">
    <source>
        <dbReference type="EMBL" id="GAA5534187.1"/>
    </source>
</evidence>
<dbReference type="EMBL" id="BAABRV010000006">
    <property type="protein sequence ID" value="GAA5534187.1"/>
    <property type="molecule type" value="Genomic_DNA"/>
</dbReference>
<proteinExistence type="predicted"/>
<name>A0ABP9XFU3_9DEIO</name>
<feature type="transmembrane region" description="Helical" evidence="1">
    <location>
        <begin position="52"/>
        <end position="73"/>
    </location>
</feature>
<reference evidence="2 3" key="1">
    <citation type="submission" date="2024-02" db="EMBL/GenBank/DDBJ databases">
        <title>Deinococcus aluminii NBRC 112889.</title>
        <authorList>
            <person name="Ichikawa N."/>
            <person name="Katano-Makiyama Y."/>
            <person name="Hidaka K."/>
        </authorList>
    </citation>
    <scope>NUCLEOTIDE SEQUENCE [LARGE SCALE GENOMIC DNA]</scope>
    <source>
        <strain evidence="2 3">NBRC 112889</strain>
    </source>
</reference>
<sequence length="121" mass="13205">MMQSDLLSRLGRVARPIVWFGLFAVPVAWVVQIDLGLAFTPIACGGNRIPTYLLNGVVLLIGLAALVVTLRLRTLPGQPQGVVEQVTHYLGRYGAWQNALFLLVIAMTGIIAFFLPACPFR</sequence>
<keyword evidence="3" id="KW-1185">Reference proteome</keyword>
<gene>
    <name evidence="2" type="ORF">Dalu01_02595</name>
</gene>
<keyword evidence="1" id="KW-1133">Transmembrane helix</keyword>
<organism evidence="2 3">
    <name type="scientific">Deinococcus aluminii</name>
    <dbReference type="NCBI Taxonomy" id="1656885"/>
    <lineage>
        <taxon>Bacteria</taxon>
        <taxon>Thermotogati</taxon>
        <taxon>Deinococcota</taxon>
        <taxon>Deinococci</taxon>
        <taxon>Deinococcales</taxon>
        <taxon>Deinococcaceae</taxon>
        <taxon>Deinococcus</taxon>
    </lineage>
</organism>
<keyword evidence="1" id="KW-0472">Membrane</keyword>
<feature type="transmembrane region" description="Helical" evidence="1">
    <location>
        <begin position="17"/>
        <end position="40"/>
    </location>
</feature>
<protein>
    <submittedName>
        <fullName evidence="2">Uncharacterized protein</fullName>
    </submittedName>
</protein>
<comment type="caution">
    <text evidence="2">The sequence shown here is derived from an EMBL/GenBank/DDBJ whole genome shotgun (WGS) entry which is preliminary data.</text>
</comment>
<keyword evidence="1" id="KW-0812">Transmembrane</keyword>